<dbReference type="Pfam" id="PF09348">
    <property type="entry name" value="DUF1990"/>
    <property type="match status" value="1"/>
</dbReference>
<organism evidence="2 3">
    <name type="scientific">Halosaccharopolyspora lacisalsi</name>
    <dbReference type="NCBI Taxonomy" id="1000566"/>
    <lineage>
        <taxon>Bacteria</taxon>
        <taxon>Bacillati</taxon>
        <taxon>Actinomycetota</taxon>
        <taxon>Actinomycetes</taxon>
        <taxon>Pseudonocardiales</taxon>
        <taxon>Pseudonocardiaceae</taxon>
        <taxon>Halosaccharopolyspora</taxon>
    </lineage>
</organism>
<keyword evidence="3" id="KW-1185">Reference proteome</keyword>
<sequence>MEATYSRPGPATIVARWLFGTALISWRYMWQITPLHRSESIGDTDEDVPPRLPPSLVDETVQPAEHGVGALFHRRFDVRITGARCTAESLIGEVAHDFGRFVPREVVDIRTSVPAKTELTVGDELVVTMPGPWDGPVRVVHRDRNRLRLVTLRGHLEAGQVQFEARPDGADLVFTVEAWARPSTRVVWLLYCPLRLAKEIQLNMWVRFCRSAAAVVGGHLVDGVGIRTLRLRPRALRRAGVIPAPRRYLPLRSGRAGAAVSGSSGQECFGYWPRRSARTCR</sequence>
<dbReference type="RefSeq" id="WP_328796045.1">
    <property type="nucleotide sequence ID" value="NZ_JACGWZ010000002.1"/>
</dbReference>
<name>A0A839E229_9PSEU</name>
<dbReference type="EMBL" id="JACGWZ010000002">
    <property type="protein sequence ID" value="MBA8824998.1"/>
    <property type="molecule type" value="Genomic_DNA"/>
</dbReference>
<proteinExistence type="predicted"/>
<dbReference type="Proteomes" id="UP000569329">
    <property type="component" value="Unassembled WGS sequence"/>
</dbReference>
<evidence type="ECO:0000313" key="3">
    <source>
        <dbReference type="Proteomes" id="UP000569329"/>
    </source>
</evidence>
<evidence type="ECO:0000259" key="1">
    <source>
        <dbReference type="Pfam" id="PF09348"/>
    </source>
</evidence>
<reference evidence="2 3" key="1">
    <citation type="submission" date="2020-07" db="EMBL/GenBank/DDBJ databases">
        <title>Sequencing the genomes of 1000 actinobacteria strains.</title>
        <authorList>
            <person name="Klenk H.-P."/>
        </authorList>
    </citation>
    <scope>NUCLEOTIDE SEQUENCE [LARGE SCALE GENOMIC DNA]</scope>
    <source>
        <strain evidence="2 3">DSM 45975</strain>
    </source>
</reference>
<evidence type="ECO:0000313" key="2">
    <source>
        <dbReference type="EMBL" id="MBA8824998.1"/>
    </source>
</evidence>
<dbReference type="InterPro" id="IPR018960">
    <property type="entry name" value="DUF1990"/>
</dbReference>
<comment type="caution">
    <text evidence="2">The sequence shown here is derived from an EMBL/GenBank/DDBJ whole genome shotgun (WGS) entry which is preliminary data.</text>
</comment>
<feature type="domain" description="DUF1990" evidence="1">
    <location>
        <begin position="115"/>
        <end position="197"/>
    </location>
</feature>
<dbReference type="AlphaFoldDB" id="A0A839E229"/>
<protein>
    <recommendedName>
        <fullName evidence="1">DUF1990 domain-containing protein</fullName>
    </recommendedName>
</protein>
<gene>
    <name evidence="2" type="ORF">FHX42_002345</name>
</gene>
<accession>A0A839E229</accession>